<dbReference type="Pfam" id="PF01487">
    <property type="entry name" value="DHquinase_I"/>
    <property type="match status" value="1"/>
</dbReference>
<keyword evidence="3 4" id="KW-0704">Schiff base</keyword>
<dbReference type="Gene3D" id="3.20.20.70">
    <property type="entry name" value="Aldolase class I"/>
    <property type="match status" value="1"/>
</dbReference>
<keyword evidence="4" id="KW-0057">Aromatic amino acid biosynthesis</keyword>
<feature type="binding site" evidence="4">
    <location>
        <position position="207"/>
    </location>
    <ligand>
        <name>3-dehydroquinate</name>
        <dbReference type="ChEBI" id="CHEBI:32364"/>
    </ligand>
</feature>
<comment type="caution">
    <text evidence="4">Lacks conserved residue(s) required for the propagation of feature annotation.</text>
</comment>
<feature type="active site" description="Schiff-base intermediate with substrate" evidence="4">
    <location>
        <position position="140"/>
    </location>
</feature>
<dbReference type="InterPro" id="IPR001381">
    <property type="entry name" value="DHquinase_I"/>
</dbReference>
<comment type="function">
    <text evidence="4">Involved in the third step of the chorismate pathway, which leads to the biosynthesis of aromatic amino acids. Catalyzes the cis-dehydration of 3-dehydroquinate (DHQ) and introduces the first double bond of the aromatic ring to yield 3-dehydroshikimate.</text>
</comment>
<dbReference type="SUPFAM" id="SSF51569">
    <property type="entry name" value="Aldolase"/>
    <property type="match status" value="1"/>
</dbReference>
<dbReference type="PANTHER" id="PTHR43699:SF1">
    <property type="entry name" value="3-DEHYDROQUINATE DEHYDRATASE"/>
    <property type="match status" value="1"/>
</dbReference>
<dbReference type="HAMAP" id="MF_00214">
    <property type="entry name" value="AroD"/>
    <property type="match status" value="1"/>
</dbReference>
<feature type="binding site" evidence="4">
    <location>
        <begin position="29"/>
        <end position="31"/>
    </location>
    <ligand>
        <name>3-dehydroquinate</name>
        <dbReference type="ChEBI" id="CHEBI:32364"/>
    </ligand>
</feature>
<gene>
    <name evidence="4" type="primary">aroD</name>
    <name evidence="5" type="ORF">NDI79_05815</name>
</gene>
<comment type="caution">
    <text evidence="5">The sequence shown here is derived from an EMBL/GenBank/DDBJ whole genome shotgun (WGS) entry which is preliminary data.</text>
</comment>
<name>A0ABU2FYS5_9EURY</name>
<evidence type="ECO:0000256" key="2">
    <source>
        <dbReference type="ARBA" id="ARBA00023239"/>
    </source>
</evidence>
<organism evidence="5 6">
    <name type="scientific">Halogeometricum luteum</name>
    <dbReference type="NCBI Taxonomy" id="2950537"/>
    <lineage>
        <taxon>Archaea</taxon>
        <taxon>Methanobacteriati</taxon>
        <taxon>Methanobacteriota</taxon>
        <taxon>Stenosarchaea group</taxon>
        <taxon>Halobacteria</taxon>
        <taxon>Halobacteriales</taxon>
        <taxon>Haloferacaceae</taxon>
        <taxon>Halogeometricum</taxon>
    </lineage>
</organism>
<proteinExistence type="inferred from homology"/>
<dbReference type="InterPro" id="IPR050146">
    <property type="entry name" value="Type-I_3-dehydroquinase"/>
</dbReference>
<dbReference type="CDD" id="cd00502">
    <property type="entry name" value="DHQase_I"/>
    <property type="match status" value="1"/>
</dbReference>
<evidence type="ECO:0000256" key="3">
    <source>
        <dbReference type="ARBA" id="ARBA00023270"/>
    </source>
</evidence>
<keyword evidence="6" id="KW-1185">Reference proteome</keyword>
<dbReference type="InterPro" id="IPR013785">
    <property type="entry name" value="Aldolase_TIM"/>
</dbReference>
<evidence type="ECO:0000313" key="6">
    <source>
        <dbReference type="Proteomes" id="UP001254813"/>
    </source>
</evidence>
<protein>
    <recommendedName>
        <fullName evidence="4">3-dehydroquinate dehydratase</fullName>
        <shortName evidence="4">3-dehydroquinase</shortName>
        <ecNumber evidence="4">4.2.1.10</ecNumber>
    </recommendedName>
    <alternativeName>
        <fullName evidence="4">Type I DHQase</fullName>
    </alternativeName>
    <alternativeName>
        <fullName evidence="4">Type I dehydroquinase</fullName>
        <shortName evidence="4">DHQ1</shortName>
    </alternativeName>
</protein>
<evidence type="ECO:0000256" key="4">
    <source>
        <dbReference type="HAMAP-Rule" id="MF_00214"/>
    </source>
</evidence>
<comment type="pathway">
    <text evidence="4">Metabolic intermediate biosynthesis; chorismate biosynthesis; chorismate from D-erythrose 4-phosphate and phosphoenolpyruvate: step 3/7.</text>
</comment>
<reference evidence="5 6" key="1">
    <citation type="submission" date="2022-06" db="EMBL/GenBank/DDBJ databases">
        <title>Halogeometricum sp. a new haloarchaeum isolate from saline soil.</title>
        <authorList>
            <person name="Strakova D."/>
            <person name="Galisteo C."/>
            <person name="Sanchez-Porro C."/>
            <person name="Ventosa A."/>
        </authorList>
    </citation>
    <scope>NUCLEOTIDE SEQUENCE [LARGE SCALE GENOMIC DNA]</scope>
    <source>
        <strain evidence="6">S3BR25-2</strain>
    </source>
</reference>
<evidence type="ECO:0000256" key="1">
    <source>
        <dbReference type="ARBA" id="ARBA00001864"/>
    </source>
</evidence>
<comment type="subunit">
    <text evidence="4">Homodimer.</text>
</comment>
<comment type="similarity">
    <text evidence="4">Belongs to the type-I 3-dehydroquinase family.</text>
</comment>
<keyword evidence="2 4" id="KW-0456">Lyase</keyword>
<feature type="binding site" evidence="4">
    <location>
        <position position="181"/>
    </location>
    <ligand>
        <name>3-dehydroquinate</name>
        <dbReference type="ChEBI" id="CHEBI:32364"/>
    </ligand>
</feature>
<dbReference type="EC" id="4.2.1.10" evidence="4"/>
<feature type="binding site" evidence="4">
    <location>
        <position position="56"/>
    </location>
    <ligand>
        <name>3-dehydroquinate</name>
        <dbReference type="ChEBI" id="CHEBI:32364"/>
    </ligand>
</feature>
<feature type="active site" description="Proton donor/acceptor" evidence="4">
    <location>
        <position position="114"/>
    </location>
</feature>
<dbReference type="GO" id="GO:0003855">
    <property type="term" value="F:3-dehydroquinate dehydratase activity"/>
    <property type="evidence" value="ECO:0007669"/>
    <property type="project" value="UniProtKB-EC"/>
</dbReference>
<evidence type="ECO:0000313" key="5">
    <source>
        <dbReference type="EMBL" id="MDS0293687.1"/>
    </source>
</evidence>
<comment type="catalytic activity">
    <reaction evidence="1 4">
        <text>3-dehydroquinate = 3-dehydroshikimate + H2O</text>
        <dbReference type="Rhea" id="RHEA:21096"/>
        <dbReference type="ChEBI" id="CHEBI:15377"/>
        <dbReference type="ChEBI" id="CHEBI:16630"/>
        <dbReference type="ChEBI" id="CHEBI:32364"/>
        <dbReference type="EC" id="4.2.1.10"/>
    </reaction>
</comment>
<dbReference type="Proteomes" id="UP001254813">
    <property type="component" value="Unassembled WGS sequence"/>
</dbReference>
<dbReference type="PANTHER" id="PTHR43699">
    <property type="entry name" value="3-DEHYDROQUINATE DEHYDRATASE"/>
    <property type="match status" value="1"/>
</dbReference>
<accession>A0ABU2FYS5</accession>
<feature type="binding site" evidence="4">
    <location>
        <position position="6"/>
    </location>
    <ligand>
        <name>3-dehydroquinate</name>
        <dbReference type="ChEBI" id="CHEBI:32364"/>
    </ligand>
</feature>
<keyword evidence="4" id="KW-0028">Amino-acid biosynthesis</keyword>
<dbReference type="EMBL" id="JAMQOQ010000001">
    <property type="protein sequence ID" value="MDS0293687.1"/>
    <property type="molecule type" value="Genomic_DNA"/>
</dbReference>
<sequence length="247" mass="27127">MKIEESALAATTNDLTREAEARGIADLIEFRMDKAEDPIEQLEAYDGELPIIATNRARWFGGKANDTGRLDDLFSASRFDSVVFVDIEFETIRSKKWLASEFRENDVSLIVSHHDFDETPERAVLDAIIEECAAYGDIAKVATFPQDQSDTLTLLEAVHAATQKGIDVAGISMGEIGSHTRVIGHLYGSKLGYAPLLADDVDYAPGQIPLEKLASLIELTKNNSVDDEVMDALRSEVSVPKEIPLSD</sequence>